<gene>
    <name evidence="1" type="ORF">HID58_013612</name>
</gene>
<evidence type="ECO:0000313" key="2">
    <source>
        <dbReference type="Proteomes" id="UP000824890"/>
    </source>
</evidence>
<dbReference type="Proteomes" id="UP000824890">
    <property type="component" value="Unassembled WGS sequence"/>
</dbReference>
<accession>A0ABQ8E4E1</accession>
<sequence>VLDLLSLVDDSLHGPGILGSRMLKWAYIVARLTRIACISWNLPDKQNPSVSARDLCGTKPGHMAGANKNCSKKMKTIRLPFSFSRKTRPFVEADESLYHPENLEFQRTSCSDPIGRVDLSLEIRRFQGISIGGSVDIFLKNPEDEFLFCFLKHRVSIDLIRHHTLFSGDGPLSMSIGCGLLSGLHSLRSVESFEIVKIHRIYHFYSYVTCNRPHWTYILADEDVSVKSSPLKFLISCNNEKEKLDPCTLSMQGTKMNFFQFNPLLPEVEEFIQSVNNSDPYVRRHDALGL</sequence>
<proteinExistence type="predicted"/>
<keyword evidence="2" id="KW-1185">Reference proteome</keyword>
<reference evidence="1 2" key="1">
    <citation type="submission" date="2021-05" db="EMBL/GenBank/DDBJ databases">
        <title>Genome Assembly of Synthetic Allotetraploid Brassica napus Reveals Homoeologous Exchanges between Subgenomes.</title>
        <authorList>
            <person name="Davis J.T."/>
        </authorList>
    </citation>
    <scope>NUCLEOTIDE SEQUENCE [LARGE SCALE GENOMIC DNA]</scope>
    <source>
        <strain evidence="2">cv. Da-Ae</strain>
        <tissue evidence="1">Seedling</tissue>
    </source>
</reference>
<feature type="non-terminal residue" evidence="1">
    <location>
        <position position="1"/>
    </location>
</feature>
<dbReference type="EMBL" id="JAGKQM010000003">
    <property type="protein sequence ID" value="KAH0936495.1"/>
    <property type="molecule type" value="Genomic_DNA"/>
</dbReference>
<protein>
    <submittedName>
        <fullName evidence="1">Uncharacterized protein</fullName>
    </submittedName>
</protein>
<feature type="non-terminal residue" evidence="1">
    <location>
        <position position="290"/>
    </location>
</feature>
<name>A0ABQ8E4E1_BRANA</name>
<comment type="caution">
    <text evidence="1">The sequence shown here is derived from an EMBL/GenBank/DDBJ whole genome shotgun (WGS) entry which is preliminary data.</text>
</comment>
<organism evidence="1 2">
    <name type="scientific">Brassica napus</name>
    <name type="common">Rape</name>
    <dbReference type="NCBI Taxonomy" id="3708"/>
    <lineage>
        <taxon>Eukaryota</taxon>
        <taxon>Viridiplantae</taxon>
        <taxon>Streptophyta</taxon>
        <taxon>Embryophyta</taxon>
        <taxon>Tracheophyta</taxon>
        <taxon>Spermatophyta</taxon>
        <taxon>Magnoliopsida</taxon>
        <taxon>eudicotyledons</taxon>
        <taxon>Gunneridae</taxon>
        <taxon>Pentapetalae</taxon>
        <taxon>rosids</taxon>
        <taxon>malvids</taxon>
        <taxon>Brassicales</taxon>
        <taxon>Brassicaceae</taxon>
        <taxon>Brassiceae</taxon>
        <taxon>Brassica</taxon>
    </lineage>
</organism>
<evidence type="ECO:0000313" key="1">
    <source>
        <dbReference type="EMBL" id="KAH0936495.1"/>
    </source>
</evidence>